<sequence length="76" mass="9045">MAYLFLFNEFNFSDSTTRRMNREIHYNSIYIAGAASRGPRQIPGLGFRTKQILFSPKKLIIFALFFNFQVFWQIEK</sequence>
<name>A0A3M7QT20_BRAPC</name>
<proteinExistence type="predicted"/>
<dbReference type="EMBL" id="REGN01005252">
    <property type="protein sequence ID" value="RNA14128.1"/>
    <property type="molecule type" value="Genomic_DNA"/>
</dbReference>
<keyword evidence="2" id="KW-1185">Reference proteome</keyword>
<evidence type="ECO:0000313" key="1">
    <source>
        <dbReference type="EMBL" id="RNA14128.1"/>
    </source>
</evidence>
<organism evidence="1 2">
    <name type="scientific">Brachionus plicatilis</name>
    <name type="common">Marine rotifer</name>
    <name type="synonym">Brachionus muelleri</name>
    <dbReference type="NCBI Taxonomy" id="10195"/>
    <lineage>
        <taxon>Eukaryota</taxon>
        <taxon>Metazoa</taxon>
        <taxon>Spiralia</taxon>
        <taxon>Gnathifera</taxon>
        <taxon>Rotifera</taxon>
        <taxon>Eurotatoria</taxon>
        <taxon>Monogononta</taxon>
        <taxon>Pseudotrocha</taxon>
        <taxon>Ploima</taxon>
        <taxon>Brachionidae</taxon>
        <taxon>Brachionus</taxon>
    </lineage>
</organism>
<reference evidence="1 2" key="1">
    <citation type="journal article" date="2018" name="Sci. Rep.">
        <title>Genomic signatures of local adaptation to the degree of environmental predictability in rotifers.</title>
        <authorList>
            <person name="Franch-Gras L."/>
            <person name="Hahn C."/>
            <person name="Garcia-Roger E.M."/>
            <person name="Carmona M.J."/>
            <person name="Serra M."/>
            <person name="Gomez A."/>
        </authorList>
    </citation>
    <scope>NUCLEOTIDE SEQUENCE [LARGE SCALE GENOMIC DNA]</scope>
    <source>
        <strain evidence="1">HYR1</strain>
    </source>
</reference>
<dbReference type="Proteomes" id="UP000276133">
    <property type="component" value="Unassembled WGS sequence"/>
</dbReference>
<gene>
    <name evidence="1" type="ORF">BpHYR1_010074</name>
</gene>
<comment type="caution">
    <text evidence="1">The sequence shown here is derived from an EMBL/GenBank/DDBJ whole genome shotgun (WGS) entry which is preliminary data.</text>
</comment>
<evidence type="ECO:0000313" key="2">
    <source>
        <dbReference type="Proteomes" id="UP000276133"/>
    </source>
</evidence>
<protein>
    <submittedName>
        <fullName evidence="1">Uncharacterized protein</fullName>
    </submittedName>
</protein>
<accession>A0A3M7QT20</accession>
<dbReference type="AlphaFoldDB" id="A0A3M7QT20"/>